<evidence type="ECO:0000313" key="1">
    <source>
        <dbReference type="EMBL" id="RSU00509.1"/>
    </source>
</evidence>
<dbReference type="PANTHER" id="PTHR39166:SF1">
    <property type="entry name" value="BLL1166 PROTEIN"/>
    <property type="match status" value="1"/>
</dbReference>
<keyword evidence="2" id="KW-1185">Reference proteome</keyword>
<reference evidence="1 2" key="1">
    <citation type="submission" date="2017-05" db="EMBL/GenBank/DDBJ databases">
        <title>Vagococcus spp. assemblies.</title>
        <authorList>
            <person name="Gulvik C.A."/>
        </authorList>
    </citation>
    <scope>NUCLEOTIDE SEQUENCE [LARGE SCALE GENOMIC DNA]</scope>
    <source>
        <strain evidence="1 2">SS1995</strain>
    </source>
</reference>
<accession>A0A430A223</accession>
<proteinExistence type="predicted"/>
<dbReference type="RefSeq" id="WP_125982834.1">
    <property type="nucleotide sequence ID" value="NZ_NGJS01000001.1"/>
</dbReference>
<name>A0A430A223_9ENTE</name>
<dbReference type="PANTHER" id="PTHR39166">
    <property type="entry name" value="BLL1166 PROTEIN"/>
    <property type="match status" value="1"/>
</dbReference>
<dbReference type="Proteomes" id="UP000287857">
    <property type="component" value="Unassembled WGS sequence"/>
</dbReference>
<dbReference type="EMBL" id="NGJS01000001">
    <property type="protein sequence ID" value="RSU00509.1"/>
    <property type="molecule type" value="Genomic_DNA"/>
</dbReference>
<dbReference type="AlphaFoldDB" id="A0A430A223"/>
<sequence>MKTRLDIINYVRDNRELMEIIHIIENLDLEDCWLCAGAVRNVIWNYLSDKVPKFHFSSDVDIIFFEEEINHQKVRQIETNLNRIYPKYNWEVRNQKEMHLLNPNTVPYKNSCDAVSKFPETCTSIAIRLNKDGDVELFAPYGIEDLVNFRICATPYYSENKKRRQLYNSRIRSKNWQEYWQQLEIHFQDE</sequence>
<organism evidence="1 2">
    <name type="scientific">Vagococcus vulneris</name>
    <dbReference type="NCBI Taxonomy" id="1977869"/>
    <lineage>
        <taxon>Bacteria</taxon>
        <taxon>Bacillati</taxon>
        <taxon>Bacillota</taxon>
        <taxon>Bacilli</taxon>
        <taxon>Lactobacillales</taxon>
        <taxon>Enterococcaceae</taxon>
        <taxon>Vagococcus</taxon>
    </lineage>
</organism>
<evidence type="ECO:0008006" key="3">
    <source>
        <dbReference type="Google" id="ProtNLM"/>
    </source>
</evidence>
<dbReference type="OrthoDB" id="1901124at2"/>
<evidence type="ECO:0000313" key="2">
    <source>
        <dbReference type="Proteomes" id="UP000287857"/>
    </source>
</evidence>
<dbReference type="InterPro" id="IPR009267">
    <property type="entry name" value="NTP_transf_6"/>
</dbReference>
<dbReference type="Pfam" id="PF06042">
    <property type="entry name" value="NTP_transf_6"/>
    <property type="match status" value="1"/>
</dbReference>
<gene>
    <name evidence="1" type="ORF">CBF37_00405</name>
</gene>
<protein>
    <recommendedName>
        <fullName evidence="3">Nucleotidyltransferase family protein</fullName>
    </recommendedName>
</protein>
<comment type="caution">
    <text evidence="1">The sequence shown here is derived from an EMBL/GenBank/DDBJ whole genome shotgun (WGS) entry which is preliminary data.</text>
</comment>